<reference evidence="7 8" key="1">
    <citation type="submission" date="2017-10" db="EMBL/GenBank/DDBJ databases">
        <authorList>
            <person name="Regsiter A."/>
            <person name="William W."/>
        </authorList>
    </citation>
    <scope>NUCLEOTIDE SEQUENCE [LARGE SCALE GENOMIC DNA]</scope>
    <source>
        <strain evidence="7 8">CFBP6991</strain>
    </source>
</reference>
<gene>
    <name evidence="7" type="primary">trbL</name>
    <name evidence="7" type="ORF">XFF6991_10006</name>
</gene>
<keyword evidence="3 6" id="KW-1133">Transmembrane helix</keyword>
<feature type="region of interest" description="Disordered" evidence="5">
    <location>
        <begin position="468"/>
        <end position="492"/>
    </location>
</feature>
<feature type="compositionally biased region" description="Polar residues" evidence="5">
    <location>
        <begin position="482"/>
        <end position="492"/>
    </location>
</feature>
<feature type="region of interest" description="Disordered" evidence="5">
    <location>
        <begin position="425"/>
        <end position="450"/>
    </location>
</feature>
<protein>
    <submittedName>
        <fullName evidence="7">P-type conjugative transfer protein TrbL</fullName>
    </submittedName>
</protein>
<feature type="transmembrane region" description="Helical" evidence="6">
    <location>
        <begin position="233"/>
        <end position="253"/>
    </location>
</feature>
<organism evidence="7 8">
    <name type="scientific">Xanthomonas campestris pv. phaseoli</name>
    <dbReference type="NCBI Taxonomy" id="317013"/>
    <lineage>
        <taxon>Bacteria</taxon>
        <taxon>Pseudomonadati</taxon>
        <taxon>Pseudomonadota</taxon>
        <taxon>Gammaproteobacteria</taxon>
        <taxon>Lysobacterales</taxon>
        <taxon>Lysobacteraceae</taxon>
        <taxon>Xanthomonas</taxon>
    </lineage>
</organism>
<feature type="transmembrane region" description="Helical" evidence="6">
    <location>
        <begin position="169"/>
        <end position="186"/>
    </location>
</feature>
<evidence type="ECO:0000256" key="3">
    <source>
        <dbReference type="ARBA" id="ARBA00022989"/>
    </source>
</evidence>
<evidence type="ECO:0000256" key="2">
    <source>
        <dbReference type="ARBA" id="ARBA00022692"/>
    </source>
</evidence>
<comment type="caution">
    <text evidence="7">The sequence shown here is derived from an EMBL/GenBank/DDBJ whole genome shotgun (WGS) entry which is preliminary data.</text>
</comment>
<dbReference type="InterPro" id="IPR014150">
    <property type="entry name" value="Conjugal_tfr_TrbL"/>
</dbReference>
<dbReference type="AlphaFoldDB" id="A0A2H1TCL1"/>
<dbReference type="RefSeq" id="WP_046735871.1">
    <property type="nucleotide sequence ID" value="NZ_CP012049.1"/>
</dbReference>
<dbReference type="Pfam" id="PF04610">
    <property type="entry name" value="TrbL"/>
    <property type="match status" value="1"/>
</dbReference>
<dbReference type="Proteomes" id="UP000234345">
    <property type="component" value="Unassembled WGS sequence"/>
</dbReference>
<evidence type="ECO:0000256" key="1">
    <source>
        <dbReference type="ARBA" id="ARBA00004141"/>
    </source>
</evidence>
<accession>A0A2H1TCL1</accession>
<evidence type="ECO:0000313" key="8">
    <source>
        <dbReference type="Proteomes" id="UP000234345"/>
    </source>
</evidence>
<dbReference type="InterPro" id="IPR007688">
    <property type="entry name" value="Conjugal_tfr_TrbL/VirB6"/>
</dbReference>
<feature type="transmembrane region" description="Helical" evidence="6">
    <location>
        <begin position="64"/>
        <end position="81"/>
    </location>
</feature>
<feature type="transmembrane region" description="Helical" evidence="6">
    <location>
        <begin position="198"/>
        <end position="221"/>
    </location>
</feature>
<proteinExistence type="predicted"/>
<feature type="transmembrane region" description="Helical" evidence="6">
    <location>
        <begin position="137"/>
        <end position="162"/>
    </location>
</feature>
<dbReference type="GO" id="GO:0016020">
    <property type="term" value="C:membrane"/>
    <property type="evidence" value="ECO:0007669"/>
    <property type="project" value="UniProtKB-SubCell"/>
</dbReference>
<comment type="subcellular location">
    <subcellularLocation>
        <location evidence="1">Membrane</location>
        <topology evidence="1">Multi-pass membrane protein</topology>
    </subcellularLocation>
</comment>
<dbReference type="GO" id="GO:0030255">
    <property type="term" value="P:protein secretion by the type IV secretion system"/>
    <property type="evidence" value="ECO:0007669"/>
    <property type="project" value="InterPro"/>
</dbReference>
<feature type="transmembrane region" description="Helical" evidence="6">
    <location>
        <begin position="31"/>
        <end position="52"/>
    </location>
</feature>
<feature type="compositionally biased region" description="Pro residues" evidence="5">
    <location>
        <begin position="432"/>
        <end position="441"/>
    </location>
</feature>
<evidence type="ECO:0000256" key="5">
    <source>
        <dbReference type="SAM" id="MobiDB-lite"/>
    </source>
</evidence>
<dbReference type="KEGG" id="xph:XppCFBP6546_22830"/>
<evidence type="ECO:0000313" key="7">
    <source>
        <dbReference type="EMBL" id="SOO21996.1"/>
    </source>
</evidence>
<evidence type="ECO:0000256" key="4">
    <source>
        <dbReference type="ARBA" id="ARBA00023136"/>
    </source>
</evidence>
<keyword evidence="2 6" id="KW-0812">Transmembrane</keyword>
<name>A0A2H1TCL1_XANCH</name>
<dbReference type="NCBIfam" id="TIGR02783">
    <property type="entry name" value="TrbL_P"/>
    <property type="match status" value="1"/>
</dbReference>
<evidence type="ECO:0000256" key="6">
    <source>
        <dbReference type="SAM" id="Phobius"/>
    </source>
</evidence>
<dbReference type="EMBL" id="OCZC01000001">
    <property type="protein sequence ID" value="SOO21996.1"/>
    <property type="molecule type" value="Genomic_DNA"/>
</dbReference>
<keyword evidence="4 6" id="KW-0472">Membrane</keyword>
<sequence>MNPTTTGFLTQLLQNFVNVFSNGFGILTPRASAILGTLAAIEVALAALFWSLRGEDFTAPFLRKLLRIGFFAFLVASWPTLTNGVASGLAQIGTLAGGGTATLVKDPSAILDRAMEVIKPIDNKLKDMQRGSWMDKVAMLAVVVQYTVAELFILAAFAVLALTCMLTVIEFYLVSVLGLILVPWGISNHTAFLAEKAIGAVIAQGVKLMVLSFIMAVYGTVMATFTVPPAPEILVTYLAAVSAGVMAILAVHAPAVAGGLLSGSPSLTAGSAAGVAIGAGAAAIGAGVGAAALGRMGAASAAKTITAAGQIHGAGSAAAANSTGAGAAALSNPSVRGSVIGGLMAASTTPAGQAVAAGVQRAASTRLGQAAIKFGSAAAANIDRGVSAGASYAAAGASEVGRMAAAPITNAGAAVKDAWSQGVAMSGGVPPATTPTPPATPTPSQERLAAGRQRFSDAAMVAKASTTAIKGATTTSGGGSGNPTIAPTNDES</sequence>
<feature type="transmembrane region" description="Helical" evidence="6">
    <location>
        <begin position="273"/>
        <end position="293"/>
    </location>
</feature>